<protein>
    <submittedName>
        <fullName evidence="1">Uncharacterized protein</fullName>
    </submittedName>
</protein>
<feature type="non-terminal residue" evidence="1">
    <location>
        <position position="1"/>
    </location>
</feature>
<proteinExistence type="predicted"/>
<dbReference type="EMBL" id="BRYB01004149">
    <property type="protein sequence ID" value="GMI26405.1"/>
    <property type="molecule type" value="Genomic_DNA"/>
</dbReference>
<evidence type="ECO:0000313" key="2">
    <source>
        <dbReference type="Proteomes" id="UP001165060"/>
    </source>
</evidence>
<keyword evidence="2" id="KW-1185">Reference proteome</keyword>
<accession>A0ABQ6MI32</accession>
<organism evidence="1 2">
    <name type="scientific">Tetraparma gracilis</name>
    <dbReference type="NCBI Taxonomy" id="2962635"/>
    <lineage>
        <taxon>Eukaryota</taxon>
        <taxon>Sar</taxon>
        <taxon>Stramenopiles</taxon>
        <taxon>Ochrophyta</taxon>
        <taxon>Bolidophyceae</taxon>
        <taxon>Parmales</taxon>
        <taxon>Triparmaceae</taxon>
        <taxon>Tetraparma</taxon>
    </lineage>
</organism>
<comment type="caution">
    <text evidence="1">The sequence shown here is derived from an EMBL/GenBank/DDBJ whole genome shotgun (WGS) entry which is preliminary data.</text>
</comment>
<name>A0ABQ6MI32_9STRA</name>
<evidence type="ECO:0000313" key="1">
    <source>
        <dbReference type="EMBL" id="GMI26405.1"/>
    </source>
</evidence>
<sequence length="69" mass="7970">WDLENISVPAEAEKNREFLCKLPKRYLRLAERSMKSISKLSDKISKVNTGAADAKAPIDERFAWLHRRA</sequence>
<reference evidence="1 2" key="1">
    <citation type="journal article" date="2023" name="Commun. Biol.">
        <title>Genome analysis of Parmales, the sister group of diatoms, reveals the evolutionary specialization of diatoms from phago-mixotrophs to photoautotrophs.</title>
        <authorList>
            <person name="Ban H."/>
            <person name="Sato S."/>
            <person name="Yoshikawa S."/>
            <person name="Yamada K."/>
            <person name="Nakamura Y."/>
            <person name="Ichinomiya M."/>
            <person name="Sato N."/>
            <person name="Blanc-Mathieu R."/>
            <person name="Endo H."/>
            <person name="Kuwata A."/>
            <person name="Ogata H."/>
        </authorList>
    </citation>
    <scope>NUCLEOTIDE SEQUENCE [LARGE SCALE GENOMIC DNA]</scope>
</reference>
<dbReference type="Proteomes" id="UP001165060">
    <property type="component" value="Unassembled WGS sequence"/>
</dbReference>
<gene>
    <name evidence="1" type="ORF">TeGR_g4177</name>
</gene>